<sequence>MALILVSRDYFAVIYTDSEELQQAVSKLAWLLGVTMVLNSVQPVISGVAIGGGWKATVANINLGLWGGMIAGTLLQKLILLFILYKTNWNKEVEETSSRMQKWGGQDIN</sequence>
<dbReference type="Proteomes" id="UP000813463">
    <property type="component" value="Chromosome 5"/>
</dbReference>
<evidence type="ECO:0000313" key="3">
    <source>
        <dbReference type="RefSeq" id="XP_056685281.1"/>
    </source>
</evidence>
<reference evidence="3 4" key="2">
    <citation type="submission" date="2025-05" db="UniProtKB">
        <authorList>
            <consortium name="RefSeq"/>
        </authorList>
    </citation>
    <scope>IDENTIFICATION</scope>
    <source>
        <tissue evidence="3 4">Leaf</tissue>
    </source>
</reference>
<accession>A0ABM3QPI9</accession>
<evidence type="ECO:0000313" key="4">
    <source>
        <dbReference type="RefSeq" id="XP_056685282.1"/>
    </source>
</evidence>
<dbReference type="GeneID" id="110805211"/>
<dbReference type="RefSeq" id="XP_056685281.1">
    <property type="nucleotide sequence ID" value="XM_056829303.1"/>
</dbReference>
<keyword evidence="1" id="KW-1133">Transmembrane helix</keyword>
<reference evidence="2" key="1">
    <citation type="journal article" date="2021" name="Nat. Commun.">
        <title>Genomic analyses provide insights into spinach domestication and the genetic basis of agronomic traits.</title>
        <authorList>
            <person name="Cai X."/>
            <person name="Sun X."/>
            <person name="Xu C."/>
            <person name="Sun H."/>
            <person name="Wang X."/>
            <person name="Ge C."/>
            <person name="Zhang Z."/>
            <person name="Wang Q."/>
            <person name="Fei Z."/>
            <person name="Jiao C."/>
            <person name="Wang Q."/>
        </authorList>
    </citation>
    <scope>NUCLEOTIDE SEQUENCE [LARGE SCALE GENOMIC DNA]</scope>
    <source>
        <strain evidence="2">cv. Varoflay</strain>
    </source>
</reference>
<name>A0ABM3QPI9_SPIOL</name>
<feature type="transmembrane region" description="Helical" evidence="1">
    <location>
        <begin position="63"/>
        <end position="85"/>
    </location>
</feature>
<evidence type="ECO:0000313" key="2">
    <source>
        <dbReference type="Proteomes" id="UP000813463"/>
    </source>
</evidence>
<dbReference type="PANTHER" id="PTHR11206">
    <property type="entry name" value="MULTIDRUG RESISTANCE PROTEIN"/>
    <property type="match status" value="1"/>
</dbReference>
<keyword evidence="2" id="KW-1185">Reference proteome</keyword>
<evidence type="ECO:0000256" key="1">
    <source>
        <dbReference type="SAM" id="Phobius"/>
    </source>
</evidence>
<feature type="transmembrane region" description="Helical" evidence="1">
    <location>
        <begin position="28"/>
        <end position="51"/>
    </location>
</feature>
<organism evidence="2 3">
    <name type="scientific">Spinacia oleracea</name>
    <name type="common">Spinach</name>
    <dbReference type="NCBI Taxonomy" id="3562"/>
    <lineage>
        <taxon>Eukaryota</taxon>
        <taxon>Viridiplantae</taxon>
        <taxon>Streptophyta</taxon>
        <taxon>Embryophyta</taxon>
        <taxon>Tracheophyta</taxon>
        <taxon>Spermatophyta</taxon>
        <taxon>Magnoliopsida</taxon>
        <taxon>eudicotyledons</taxon>
        <taxon>Gunneridae</taxon>
        <taxon>Pentapetalae</taxon>
        <taxon>Caryophyllales</taxon>
        <taxon>Chenopodiaceae</taxon>
        <taxon>Chenopodioideae</taxon>
        <taxon>Anserineae</taxon>
        <taxon>Spinacia</taxon>
    </lineage>
</organism>
<dbReference type="RefSeq" id="XP_056685282.1">
    <property type="nucleotide sequence ID" value="XM_056829304.1"/>
</dbReference>
<keyword evidence="1" id="KW-0472">Membrane</keyword>
<protein>
    <submittedName>
        <fullName evidence="3 4">Protein DETOXIFICATION 35</fullName>
    </submittedName>
</protein>
<keyword evidence="1" id="KW-0812">Transmembrane</keyword>
<gene>
    <name evidence="3 4" type="primary">LOC110805211</name>
</gene>
<proteinExistence type="predicted"/>